<evidence type="ECO:0000313" key="8">
    <source>
        <dbReference type="Proteomes" id="UP000001861"/>
    </source>
</evidence>
<feature type="domain" description="Tim10-like" evidence="6">
    <location>
        <begin position="63"/>
        <end position="99"/>
    </location>
</feature>
<keyword evidence="8" id="KW-1185">Reference proteome</keyword>
<dbReference type="Gene3D" id="1.10.287.810">
    <property type="entry name" value="Mitochondrial import inner membrane translocase subunit tim13 like domains"/>
    <property type="match status" value="1"/>
</dbReference>
<dbReference type="GO" id="GO:0015031">
    <property type="term" value="P:protein transport"/>
    <property type="evidence" value="ECO:0007669"/>
    <property type="project" value="UniProtKB-KW"/>
</dbReference>
<reference evidence="7 8" key="1">
    <citation type="journal article" date="2010" name="Proc. Natl. Acad. Sci. U.S.A.">
        <title>Insights into evolution of multicellular fungi from the assembled chromosomes of the mushroom Coprinopsis cinerea (Coprinus cinereus).</title>
        <authorList>
            <person name="Stajich J.E."/>
            <person name="Wilke S.K."/>
            <person name="Ahren D."/>
            <person name="Au C.H."/>
            <person name="Birren B.W."/>
            <person name="Borodovsky M."/>
            <person name="Burns C."/>
            <person name="Canback B."/>
            <person name="Casselton L.A."/>
            <person name="Cheng C.K."/>
            <person name="Deng J."/>
            <person name="Dietrich F.S."/>
            <person name="Fargo D.C."/>
            <person name="Farman M.L."/>
            <person name="Gathman A.C."/>
            <person name="Goldberg J."/>
            <person name="Guigo R."/>
            <person name="Hoegger P.J."/>
            <person name="Hooker J.B."/>
            <person name="Huggins A."/>
            <person name="James T.Y."/>
            <person name="Kamada T."/>
            <person name="Kilaru S."/>
            <person name="Kodira C."/>
            <person name="Kues U."/>
            <person name="Kupfer D."/>
            <person name="Kwan H.S."/>
            <person name="Lomsadze A."/>
            <person name="Li W."/>
            <person name="Lilly W.W."/>
            <person name="Ma L.J."/>
            <person name="Mackey A.J."/>
            <person name="Manning G."/>
            <person name="Martin F."/>
            <person name="Muraguchi H."/>
            <person name="Natvig D.O."/>
            <person name="Palmerini H."/>
            <person name="Ramesh M.A."/>
            <person name="Rehmeyer C.J."/>
            <person name="Roe B.A."/>
            <person name="Shenoy N."/>
            <person name="Stanke M."/>
            <person name="Ter-Hovhannisyan V."/>
            <person name="Tunlid A."/>
            <person name="Velagapudi R."/>
            <person name="Vision T.J."/>
            <person name="Zeng Q."/>
            <person name="Zolan M.E."/>
            <person name="Pukkila P.J."/>
        </authorList>
    </citation>
    <scope>NUCLEOTIDE SEQUENCE [LARGE SCALE GENOMIC DNA]</scope>
    <source>
        <strain evidence="8">Okayama-7 / 130 / ATCC MYA-4618 / FGSC 9003</strain>
    </source>
</reference>
<keyword evidence="5" id="KW-0811">Translocation</keyword>
<dbReference type="eggNOG" id="KOG1733">
    <property type="taxonomic scope" value="Eukaryota"/>
</dbReference>
<dbReference type="KEGG" id="cci:CC1G_13534"/>
<dbReference type="Proteomes" id="UP000001861">
    <property type="component" value="Unassembled WGS sequence"/>
</dbReference>
<dbReference type="Pfam" id="PF02953">
    <property type="entry name" value="zf-Tim10_DDP"/>
    <property type="match status" value="1"/>
</dbReference>
<comment type="caution">
    <text evidence="7">The sequence shown here is derived from an EMBL/GenBank/DDBJ whole genome shotgun (WGS) entry which is preliminary data.</text>
</comment>
<keyword evidence="4" id="KW-0813">Transport</keyword>
<keyword evidence="3" id="KW-0472">Membrane</keyword>
<keyword evidence="3" id="KW-0496">Mitochondrion</keyword>
<proteinExistence type="inferred from homology"/>
<evidence type="ECO:0000313" key="7">
    <source>
        <dbReference type="EMBL" id="EAU83058.2"/>
    </source>
</evidence>
<dbReference type="GO" id="GO:0005743">
    <property type="term" value="C:mitochondrial inner membrane"/>
    <property type="evidence" value="ECO:0007669"/>
    <property type="project" value="UniProtKB-SubCell"/>
</dbReference>
<evidence type="ECO:0000256" key="5">
    <source>
        <dbReference type="ARBA" id="ARBA00023010"/>
    </source>
</evidence>
<dbReference type="SUPFAM" id="SSF144122">
    <property type="entry name" value="Tim10-like"/>
    <property type="match status" value="1"/>
</dbReference>
<organism evidence="7 8">
    <name type="scientific">Coprinopsis cinerea (strain Okayama-7 / 130 / ATCC MYA-4618 / FGSC 9003)</name>
    <name type="common">Inky cap fungus</name>
    <name type="synonym">Hormographiella aspergillata</name>
    <dbReference type="NCBI Taxonomy" id="240176"/>
    <lineage>
        <taxon>Eukaryota</taxon>
        <taxon>Fungi</taxon>
        <taxon>Dikarya</taxon>
        <taxon>Basidiomycota</taxon>
        <taxon>Agaricomycotina</taxon>
        <taxon>Agaricomycetes</taxon>
        <taxon>Agaricomycetidae</taxon>
        <taxon>Agaricales</taxon>
        <taxon>Agaricineae</taxon>
        <taxon>Psathyrellaceae</taxon>
        <taxon>Coprinopsis</taxon>
    </lineage>
</organism>
<dbReference type="STRING" id="240176.A8P4J1"/>
<name>A8P4J1_COPC7</name>
<evidence type="ECO:0000259" key="6">
    <source>
        <dbReference type="Pfam" id="PF02953"/>
    </source>
</evidence>
<dbReference type="RefSeq" id="XP_001838758.2">
    <property type="nucleotide sequence ID" value="XM_001838706.2"/>
</dbReference>
<evidence type="ECO:0000256" key="1">
    <source>
        <dbReference type="ARBA" id="ARBA00004637"/>
    </source>
</evidence>
<comment type="similarity">
    <text evidence="2">Belongs to the small Tim family.</text>
</comment>
<gene>
    <name evidence="7" type="ORF">CC1G_13534</name>
</gene>
<comment type="subcellular location">
    <subcellularLocation>
        <location evidence="1">Mitochondrion inner membrane</location>
        <topology evidence="1">Peripheral membrane protein</topology>
    </subcellularLocation>
</comment>
<keyword evidence="4" id="KW-0653">Protein transport</keyword>
<evidence type="ECO:0000256" key="4">
    <source>
        <dbReference type="ARBA" id="ARBA00022927"/>
    </source>
</evidence>
<sequence length="282" mass="31856">MVDFFGSSNATLSSADMVAKKEAVKRQIQAETGLAQAQELMNVGHALLGGTTYFKLTLGERLQNSTEKCYARCIVTPGNDLSNKDKTCLASCFDKYLQACTSPPSSHPKPMLTYPAPTRIPVNTTSYTTYWLIGPPSPTYHLMQKYFWAIGRTRWNYLSLVSALCECEEDCRPGLLSRPTWDGITRNWCNPALPPQELCERMQNTRKTPGWCVRSHKNIRFVKLETKSQEIVLPKRRYVLLPPLPHPRYLPLPPANYNYTPKNPLTVLATICILENGIKKLS</sequence>
<evidence type="ECO:0000256" key="3">
    <source>
        <dbReference type="ARBA" id="ARBA00022792"/>
    </source>
</evidence>
<dbReference type="OrthoDB" id="7813104at2759"/>
<accession>A8P4J1</accession>
<dbReference type="GeneID" id="6015354"/>
<dbReference type="InterPro" id="IPR004217">
    <property type="entry name" value="Tim10-like"/>
</dbReference>
<dbReference type="VEuPathDB" id="FungiDB:CC1G_13534"/>
<dbReference type="InParanoid" id="A8P4J1"/>
<dbReference type="HOGENOM" id="CLU_987006_0_0_1"/>
<dbReference type="InterPro" id="IPR035427">
    <property type="entry name" value="Tim10-like_dom_sf"/>
</dbReference>
<evidence type="ECO:0000256" key="2">
    <source>
        <dbReference type="ARBA" id="ARBA00006720"/>
    </source>
</evidence>
<keyword evidence="3" id="KW-0999">Mitochondrion inner membrane</keyword>
<dbReference type="EMBL" id="AACS02000004">
    <property type="protein sequence ID" value="EAU83058.2"/>
    <property type="molecule type" value="Genomic_DNA"/>
</dbReference>
<protein>
    <recommendedName>
        <fullName evidence="6">Tim10-like domain-containing protein</fullName>
    </recommendedName>
</protein>
<dbReference type="AlphaFoldDB" id="A8P4J1"/>